<keyword evidence="1" id="KW-0732">Signal</keyword>
<dbReference type="Proteomes" id="UP000324611">
    <property type="component" value="Unassembled WGS sequence"/>
</dbReference>
<feature type="chain" id="PRO_5022984685" evidence="1">
    <location>
        <begin position="20"/>
        <end position="357"/>
    </location>
</feature>
<evidence type="ECO:0000313" key="3">
    <source>
        <dbReference type="Proteomes" id="UP000324611"/>
    </source>
</evidence>
<name>A0A5B2VXL2_9BACT</name>
<reference evidence="2 3" key="2">
    <citation type="submission" date="2019-09" db="EMBL/GenBank/DDBJ databases">
        <authorList>
            <person name="Jin C."/>
        </authorList>
    </citation>
    <scope>NUCLEOTIDE SEQUENCE [LARGE SCALE GENOMIC DNA]</scope>
    <source>
        <strain evidence="2 3">BN140078</strain>
    </source>
</reference>
<organism evidence="2 3">
    <name type="scientific">Chitinophaga agrisoli</name>
    <dbReference type="NCBI Taxonomy" id="2607653"/>
    <lineage>
        <taxon>Bacteria</taxon>
        <taxon>Pseudomonadati</taxon>
        <taxon>Bacteroidota</taxon>
        <taxon>Chitinophagia</taxon>
        <taxon>Chitinophagales</taxon>
        <taxon>Chitinophagaceae</taxon>
        <taxon>Chitinophaga</taxon>
    </lineage>
</organism>
<dbReference type="AlphaFoldDB" id="A0A5B2VXL2"/>
<reference evidence="2 3" key="1">
    <citation type="submission" date="2019-09" db="EMBL/GenBank/DDBJ databases">
        <title>Chitinophaga ginsengihumi sp. nov., isolated from soil of ginseng rhizosphere.</title>
        <authorList>
            <person name="Lee J."/>
        </authorList>
    </citation>
    <scope>NUCLEOTIDE SEQUENCE [LARGE SCALE GENOMIC DNA]</scope>
    <source>
        <strain evidence="2 3">BN140078</strain>
    </source>
</reference>
<evidence type="ECO:0000313" key="2">
    <source>
        <dbReference type="EMBL" id="KAA2243348.1"/>
    </source>
</evidence>
<comment type="caution">
    <text evidence="2">The sequence shown here is derived from an EMBL/GenBank/DDBJ whole genome shotgun (WGS) entry which is preliminary data.</text>
</comment>
<dbReference type="EMBL" id="VUOC01000002">
    <property type="protein sequence ID" value="KAA2243348.1"/>
    <property type="molecule type" value="Genomic_DNA"/>
</dbReference>
<proteinExistence type="predicted"/>
<dbReference type="RefSeq" id="WP_149838224.1">
    <property type="nucleotide sequence ID" value="NZ_VUOC01000002.1"/>
</dbReference>
<sequence length="357" mass="39058">MKSFVTAALLFTCASAAHAQTQNKLPVADRVKIISLSADTGKNLELPPVSVSGIRVIPICSDTSRLGFVEVGAMGKLVSGVTDKPWQQYLQDFVDAQYKSVFKDTGVQLLWIVHELRISEGMIPSRAYVQLKATVYMSAGQDQYRLLTIFDRTIAKRGGGIKNKHDDNIADILRLLFKESSAQAAGKPSDEWSPQTLAGVLATEQQRFQAPILTSPGYTHGVYTTYKQFLDNAPAIDSFKVKQNIFGKLLVYAIGADSSRLIENPWGLCMNGKIYKCQGDALVPLERYGQGFAISGYINAHNEESKDRLMDALDGIATGRVVVSPHKGVFPVTANPYITNGCPEATRMDLETGELAF</sequence>
<feature type="signal peptide" evidence="1">
    <location>
        <begin position="1"/>
        <end position="19"/>
    </location>
</feature>
<evidence type="ECO:0000256" key="1">
    <source>
        <dbReference type="SAM" id="SignalP"/>
    </source>
</evidence>
<protein>
    <submittedName>
        <fullName evidence="2">Uncharacterized protein</fullName>
    </submittedName>
</protein>
<keyword evidence="3" id="KW-1185">Reference proteome</keyword>
<accession>A0A5B2VXL2</accession>
<gene>
    <name evidence="2" type="ORF">F0L74_12660</name>
</gene>